<feature type="transmembrane region" description="Helical" evidence="6">
    <location>
        <begin position="87"/>
        <end position="108"/>
    </location>
</feature>
<protein>
    <submittedName>
        <fullName evidence="8">Tetracycline resistance protein, class C</fullName>
    </submittedName>
</protein>
<reference evidence="8 9" key="1">
    <citation type="submission" date="2018-03" db="EMBL/GenBank/DDBJ databases">
        <authorList>
            <person name="Keele B.F."/>
        </authorList>
    </citation>
    <scope>NUCLEOTIDE SEQUENCE [LARGE SCALE GENOMIC DNA]</scope>
    <source>
        <strain evidence="8 9">CECT 8626</strain>
    </source>
</reference>
<keyword evidence="2" id="KW-0813">Transport</keyword>
<evidence type="ECO:0000313" key="9">
    <source>
        <dbReference type="Proteomes" id="UP000244924"/>
    </source>
</evidence>
<feature type="domain" description="Major facilitator superfamily (MFS) profile" evidence="7">
    <location>
        <begin position="21"/>
        <end position="442"/>
    </location>
</feature>
<accession>A0A2R8BNH6</accession>
<dbReference type="GO" id="GO:0022857">
    <property type="term" value="F:transmembrane transporter activity"/>
    <property type="evidence" value="ECO:0007669"/>
    <property type="project" value="InterPro"/>
</dbReference>
<feature type="transmembrane region" description="Helical" evidence="6">
    <location>
        <begin position="355"/>
        <end position="377"/>
    </location>
</feature>
<name>A0A2R8BNH6_9RHOB</name>
<keyword evidence="9" id="KW-1185">Reference proteome</keyword>
<dbReference type="PANTHER" id="PTHR23504:SF15">
    <property type="entry name" value="MAJOR FACILITATOR SUPERFAMILY (MFS) PROFILE DOMAIN-CONTAINING PROTEIN"/>
    <property type="match status" value="1"/>
</dbReference>
<dbReference type="InterPro" id="IPR005829">
    <property type="entry name" value="Sugar_transporter_CS"/>
</dbReference>
<feature type="transmembrane region" description="Helical" evidence="6">
    <location>
        <begin position="331"/>
        <end position="349"/>
    </location>
</feature>
<feature type="transmembrane region" description="Helical" evidence="6">
    <location>
        <begin position="54"/>
        <end position="75"/>
    </location>
</feature>
<dbReference type="InterPro" id="IPR036259">
    <property type="entry name" value="MFS_trans_sf"/>
</dbReference>
<dbReference type="OrthoDB" id="9764259at2"/>
<evidence type="ECO:0000256" key="3">
    <source>
        <dbReference type="ARBA" id="ARBA00022692"/>
    </source>
</evidence>
<dbReference type="SUPFAM" id="SSF103473">
    <property type="entry name" value="MFS general substrate transporter"/>
    <property type="match status" value="1"/>
</dbReference>
<dbReference type="PROSITE" id="PS00216">
    <property type="entry name" value="SUGAR_TRANSPORT_1"/>
    <property type="match status" value="1"/>
</dbReference>
<keyword evidence="5 6" id="KW-0472">Membrane</keyword>
<feature type="transmembrane region" description="Helical" evidence="6">
    <location>
        <begin position="199"/>
        <end position="217"/>
    </location>
</feature>
<organism evidence="8 9">
    <name type="scientific">Albidovulum aquaemixtae</name>
    <dbReference type="NCBI Taxonomy" id="1542388"/>
    <lineage>
        <taxon>Bacteria</taxon>
        <taxon>Pseudomonadati</taxon>
        <taxon>Pseudomonadota</taxon>
        <taxon>Alphaproteobacteria</taxon>
        <taxon>Rhodobacterales</taxon>
        <taxon>Paracoccaceae</taxon>
        <taxon>Albidovulum</taxon>
    </lineage>
</organism>
<evidence type="ECO:0000256" key="6">
    <source>
        <dbReference type="SAM" id="Phobius"/>
    </source>
</evidence>
<dbReference type="Proteomes" id="UP000244924">
    <property type="component" value="Unassembled WGS sequence"/>
</dbReference>
<feature type="transmembrane region" description="Helical" evidence="6">
    <location>
        <begin position="171"/>
        <end position="193"/>
    </location>
</feature>
<dbReference type="GO" id="GO:0016020">
    <property type="term" value="C:membrane"/>
    <property type="evidence" value="ECO:0007669"/>
    <property type="project" value="UniProtKB-SubCell"/>
</dbReference>
<dbReference type="AlphaFoldDB" id="A0A2R8BNH6"/>
<evidence type="ECO:0000256" key="4">
    <source>
        <dbReference type="ARBA" id="ARBA00022989"/>
    </source>
</evidence>
<evidence type="ECO:0000313" key="8">
    <source>
        <dbReference type="EMBL" id="SPH24991.1"/>
    </source>
</evidence>
<dbReference type="RefSeq" id="WP_108854987.1">
    <property type="nucleotide sequence ID" value="NZ_OMOQ01000007.1"/>
</dbReference>
<proteinExistence type="predicted"/>
<feature type="transmembrane region" description="Helical" evidence="6">
    <location>
        <begin position="25"/>
        <end position="48"/>
    </location>
</feature>
<keyword evidence="3 6" id="KW-0812">Transmembrane</keyword>
<dbReference type="PROSITE" id="PS50850">
    <property type="entry name" value="MFS"/>
    <property type="match status" value="1"/>
</dbReference>
<dbReference type="InterPro" id="IPR020846">
    <property type="entry name" value="MFS_dom"/>
</dbReference>
<evidence type="ECO:0000256" key="5">
    <source>
        <dbReference type="ARBA" id="ARBA00023136"/>
    </source>
</evidence>
<dbReference type="Pfam" id="PF07690">
    <property type="entry name" value="MFS_1"/>
    <property type="match status" value="2"/>
</dbReference>
<feature type="transmembrane region" description="Helical" evidence="6">
    <location>
        <begin position="389"/>
        <end position="412"/>
    </location>
</feature>
<sequence length="450" mass="46721">MSDGSPAPREGPVTAARRDSTLTPLLAITFVGTLGFSIVTPFLVVLVTKWGGNAVIYAVLAATYSVFQLFGAPILGRLSDRVGRRKVLILSQLGTLVSWGMFLAAFALPAHEIARISHGYLGEFALTLPLLVLFLARATDGLTGGNVSVANAYLADVTTDKDRSRNFGRMAVSTNLGFIVGPALAGILGATVLGEVLPVLSAFAISALALVLIMFGLRDVAVAPIDAKLAAPSACDLYGNELKPGYQVDCERPGGVRAILDLPHMRALMSINFLVMLGFSFFYAAFPVHAVAALSWTVVDIGTYFAVLSLMMVVVQGPILSWAAARFSERVLMTGGGVIMALGFGALTATERPVIYLGAALIALGNGLMWPTFMSALSRSAGKRLQGAVQGFAGSAGAIASVAGLLAGGVAYVRIGAWVFACAAVVIVFASVVAVFAARATSGKVSDQSN</sequence>
<dbReference type="InterPro" id="IPR011701">
    <property type="entry name" value="MFS"/>
</dbReference>
<feature type="transmembrane region" description="Helical" evidence="6">
    <location>
        <begin position="304"/>
        <end position="324"/>
    </location>
</feature>
<feature type="transmembrane region" description="Helical" evidence="6">
    <location>
        <begin position="418"/>
        <end position="438"/>
    </location>
</feature>
<dbReference type="PANTHER" id="PTHR23504">
    <property type="entry name" value="MAJOR FACILITATOR SUPERFAMILY DOMAIN-CONTAINING PROTEIN 10"/>
    <property type="match status" value="1"/>
</dbReference>
<comment type="subcellular location">
    <subcellularLocation>
        <location evidence="1">Membrane</location>
        <topology evidence="1">Multi-pass membrane protein</topology>
    </subcellularLocation>
</comment>
<evidence type="ECO:0000256" key="2">
    <source>
        <dbReference type="ARBA" id="ARBA00022448"/>
    </source>
</evidence>
<evidence type="ECO:0000256" key="1">
    <source>
        <dbReference type="ARBA" id="ARBA00004141"/>
    </source>
</evidence>
<gene>
    <name evidence="8" type="primary">tetA_2</name>
    <name evidence="8" type="ORF">DEA8626_04024</name>
</gene>
<feature type="transmembrane region" description="Helical" evidence="6">
    <location>
        <begin position="273"/>
        <end position="298"/>
    </location>
</feature>
<feature type="transmembrane region" description="Helical" evidence="6">
    <location>
        <begin position="120"/>
        <end position="136"/>
    </location>
</feature>
<keyword evidence="4 6" id="KW-1133">Transmembrane helix</keyword>
<evidence type="ECO:0000259" key="7">
    <source>
        <dbReference type="PROSITE" id="PS50850"/>
    </source>
</evidence>
<dbReference type="EMBL" id="OMOQ01000007">
    <property type="protein sequence ID" value="SPH24991.1"/>
    <property type="molecule type" value="Genomic_DNA"/>
</dbReference>
<dbReference type="Gene3D" id="1.20.1250.20">
    <property type="entry name" value="MFS general substrate transporter like domains"/>
    <property type="match status" value="1"/>
</dbReference>
<dbReference type="CDD" id="cd17330">
    <property type="entry name" value="MFS_SLC46_TetA_like"/>
    <property type="match status" value="1"/>
</dbReference>